<dbReference type="Gene3D" id="1.25.40.780">
    <property type="match status" value="1"/>
</dbReference>
<feature type="compositionally biased region" description="Polar residues" evidence="7">
    <location>
        <begin position="578"/>
        <end position="587"/>
    </location>
</feature>
<dbReference type="AlphaFoldDB" id="A0A6G1QAH7"/>
<keyword evidence="10" id="KW-1185">Reference proteome</keyword>
<dbReference type="SUPFAM" id="SSF52200">
    <property type="entry name" value="Toll/Interleukin receptor TIR domain"/>
    <property type="match status" value="1"/>
</dbReference>
<dbReference type="PROSITE" id="PS50104">
    <property type="entry name" value="TIR"/>
    <property type="match status" value="1"/>
</dbReference>
<dbReference type="Proteomes" id="UP000503349">
    <property type="component" value="Chromosome 14"/>
</dbReference>
<dbReference type="GO" id="GO:0035666">
    <property type="term" value="P:TRIF-dependent toll-like receptor signaling pathway"/>
    <property type="evidence" value="ECO:0007669"/>
    <property type="project" value="InterPro"/>
</dbReference>
<feature type="domain" description="TIR" evidence="8">
    <location>
        <begin position="342"/>
        <end position="474"/>
    </location>
</feature>
<proteinExistence type="predicted"/>
<dbReference type="InterPro" id="IPR035897">
    <property type="entry name" value="Toll_tir_struct_dom_sf"/>
</dbReference>
<keyword evidence="4" id="KW-0399">Innate immunity</keyword>
<dbReference type="InterPro" id="IPR000157">
    <property type="entry name" value="TIR_dom"/>
</dbReference>
<organism evidence="9 10">
    <name type="scientific">Channa argus</name>
    <name type="common">Northern snakehead</name>
    <name type="synonym">Ophicephalus argus</name>
    <dbReference type="NCBI Taxonomy" id="215402"/>
    <lineage>
        <taxon>Eukaryota</taxon>
        <taxon>Metazoa</taxon>
        <taxon>Chordata</taxon>
        <taxon>Craniata</taxon>
        <taxon>Vertebrata</taxon>
        <taxon>Euteleostomi</taxon>
        <taxon>Actinopterygii</taxon>
        <taxon>Neopterygii</taxon>
        <taxon>Teleostei</taxon>
        <taxon>Neoteleostei</taxon>
        <taxon>Acanthomorphata</taxon>
        <taxon>Anabantaria</taxon>
        <taxon>Anabantiformes</taxon>
        <taxon>Channoidei</taxon>
        <taxon>Channidae</taxon>
        <taxon>Channa</taxon>
    </lineage>
</organism>
<evidence type="ECO:0000313" key="9">
    <source>
        <dbReference type="EMBL" id="KAF3699278.1"/>
    </source>
</evidence>
<dbReference type="InterPro" id="IPR040886">
    <property type="entry name" value="TRIF_N"/>
</dbReference>
<dbReference type="GO" id="GO:0005768">
    <property type="term" value="C:endosome"/>
    <property type="evidence" value="ECO:0007669"/>
    <property type="project" value="TreeGrafter"/>
</dbReference>
<evidence type="ECO:0000256" key="4">
    <source>
        <dbReference type="ARBA" id="ARBA00022588"/>
    </source>
</evidence>
<reference evidence="9 10" key="1">
    <citation type="submission" date="2019-02" db="EMBL/GenBank/DDBJ databases">
        <title>Opniocepnalus argus genome.</title>
        <authorList>
            <person name="Zhou C."/>
            <person name="Xiao S."/>
        </authorList>
    </citation>
    <scope>NUCLEOTIDE SEQUENCE [LARGE SCALE GENOMIC DNA]</scope>
    <source>
        <strain evidence="9">OARG1902GOOAL</strain>
        <tissue evidence="9">Muscle</tissue>
    </source>
</reference>
<name>A0A6G1QAH7_CHAAH</name>
<feature type="compositionally biased region" description="Polar residues" evidence="7">
    <location>
        <begin position="206"/>
        <end position="216"/>
    </location>
</feature>
<gene>
    <name evidence="9" type="ORF">EXN66_Car014965</name>
</gene>
<dbReference type="GO" id="GO:0043123">
    <property type="term" value="P:positive regulation of canonical NF-kappaB signal transduction"/>
    <property type="evidence" value="ECO:0007669"/>
    <property type="project" value="TreeGrafter"/>
</dbReference>
<keyword evidence="3" id="KW-0597">Phosphoprotein</keyword>
<evidence type="ECO:0000256" key="1">
    <source>
        <dbReference type="ARBA" id="ARBA00004496"/>
    </source>
</evidence>
<evidence type="ECO:0000259" key="8">
    <source>
        <dbReference type="PROSITE" id="PS50104"/>
    </source>
</evidence>
<evidence type="ECO:0000256" key="5">
    <source>
        <dbReference type="ARBA" id="ARBA00022859"/>
    </source>
</evidence>
<accession>A0A6G1QAH7</accession>
<dbReference type="PANTHER" id="PTHR47230:SF1">
    <property type="entry name" value="TIR DOMAIN-CONTAINING ADAPTER MOLECULE 1"/>
    <property type="match status" value="1"/>
</dbReference>
<comment type="subcellular location">
    <subcellularLocation>
        <location evidence="1">Cytoplasm</location>
    </subcellularLocation>
</comment>
<dbReference type="GO" id="GO:0045087">
    <property type="term" value="P:innate immune response"/>
    <property type="evidence" value="ECO:0007669"/>
    <property type="project" value="UniProtKB-KW"/>
</dbReference>
<reference evidence="10" key="2">
    <citation type="submission" date="2019-02" db="EMBL/GenBank/DDBJ databases">
        <title>Opniocepnalus argus Var Kimnra genome.</title>
        <authorList>
            <person name="Zhou C."/>
            <person name="Xiao S."/>
        </authorList>
    </citation>
    <scope>NUCLEOTIDE SEQUENCE [LARGE SCALE GENOMIC DNA]</scope>
</reference>
<dbReference type="InterPro" id="IPR046946">
    <property type="entry name" value="TCAM1/2"/>
</dbReference>
<feature type="region of interest" description="Disordered" evidence="7">
    <location>
        <begin position="565"/>
        <end position="587"/>
    </location>
</feature>
<dbReference type="OrthoDB" id="62956at2759"/>
<dbReference type="GO" id="GO:0006954">
    <property type="term" value="P:inflammatory response"/>
    <property type="evidence" value="ECO:0007669"/>
    <property type="project" value="UniProtKB-KW"/>
</dbReference>
<evidence type="ECO:0000256" key="6">
    <source>
        <dbReference type="ARBA" id="ARBA00023198"/>
    </source>
</evidence>
<dbReference type="GO" id="GO:0035591">
    <property type="term" value="F:signaling adaptor activity"/>
    <property type="evidence" value="ECO:0007669"/>
    <property type="project" value="TreeGrafter"/>
</dbReference>
<feature type="region of interest" description="Disordered" evidence="7">
    <location>
        <begin position="200"/>
        <end position="220"/>
    </location>
</feature>
<dbReference type="Pfam" id="PF17798">
    <property type="entry name" value="TRIF-NTD"/>
    <property type="match status" value="1"/>
</dbReference>
<dbReference type="EMBL" id="CM015725">
    <property type="protein sequence ID" value="KAF3699278.1"/>
    <property type="molecule type" value="Genomic_DNA"/>
</dbReference>
<evidence type="ECO:0000256" key="7">
    <source>
        <dbReference type="SAM" id="MobiDB-lite"/>
    </source>
</evidence>
<dbReference type="Gene3D" id="3.40.50.10140">
    <property type="entry name" value="Toll/interleukin-1 receptor homology (TIR) domain"/>
    <property type="match status" value="1"/>
</dbReference>
<evidence type="ECO:0000256" key="3">
    <source>
        <dbReference type="ARBA" id="ARBA00022553"/>
    </source>
</evidence>
<protein>
    <submittedName>
        <fullName evidence="9">TIR domain-containing adapter molecule 2</fullName>
    </submittedName>
</protein>
<keyword evidence="6" id="KW-0395">Inflammatory response</keyword>
<evidence type="ECO:0000256" key="2">
    <source>
        <dbReference type="ARBA" id="ARBA00022490"/>
    </source>
</evidence>
<dbReference type="GO" id="GO:0032481">
    <property type="term" value="P:positive regulation of type I interferon production"/>
    <property type="evidence" value="ECO:0007669"/>
    <property type="project" value="TreeGrafter"/>
</dbReference>
<sequence length="587" mass="65951">MSHQGQENQGTGLRDVFDILVKTPLERLQSLTIQLGESDEDTIIHGLCLVVLQRNVKALEKFKMLKDNCLANHLAEKLQIGGNLEDFGNYCGNFHELTIETLAVFARIFKSLSEQRLCDPLLRNLAYQRALSTDSHKTSGEEQEYYQLIEEAKGVCGPQIAEQMCSQKELKPGSYCDSQRSLKEGNLTLTVTRCQDESGRVHSFPSPLQANSSEPSYPTHLEISSPPTILFREDSNIPETPDDAKLNSPVIAGECKEKQVHGQSKINESALSEIKDSKMDATIAAVCRKPDSPSSHSGATKPCTQPKILYPSGTNIFLPKMPVPSEIHESKGAEEEEEEEAVFYPFVILHAPEEEDMAESIKQKLEKVIGTEGAIFCDEFAIPGKSTLRCVEDAINNSAFTILLLTCNFNTRMLEIETNSALINSINTTHKYNTVIPLLPRENTMPRENIPIALQTIVPLEENRNFEKKIKKALNPAKIKQLKKIWVEDQSLKRQIERQDRLKRQKIQEFKMAQLLEKEKLNLLMARHLAVNCTEQHGSDSQAGWQQVRNIHIENAQYIMIGNDSQMTVDSSGGPDKNNPNSQEKEQ</sequence>
<evidence type="ECO:0000313" key="10">
    <source>
        <dbReference type="Proteomes" id="UP000503349"/>
    </source>
</evidence>
<dbReference type="PANTHER" id="PTHR47230">
    <property type="entry name" value="TIR DOMAIN-CONTAINING ADAPTER MOLECULE 1"/>
    <property type="match status" value="1"/>
</dbReference>
<keyword evidence="5" id="KW-0391">Immunity</keyword>
<keyword evidence="2" id="KW-0963">Cytoplasm</keyword>